<dbReference type="Gene3D" id="3.40.120.10">
    <property type="entry name" value="Alpha-D-Glucose-1,6-Bisphosphate, subunit A, domain 3"/>
    <property type="match status" value="3"/>
</dbReference>
<name>A0A6G1SNY6_9ACAR</name>
<evidence type="ECO:0000313" key="10">
    <source>
        <dbReference type="EMBL" id="MDE51921.1"/>
    </source>
</evidence>
<dbReference type="InterPro" id="IPR005844">
    <property type="entry name" value="A-D-PHexomutase_a/b/a-I"/>
</dbReference>
<evidence type="ECO:0000259" key="7">
    <source>
        <dbReference type="Pfam" id="PF02878"/>
    </source>
</evidence>
<keyword evidence="5" id="KW-0460">Magnesium</keyword>
<comment type="cofactor">
    <cofactor evidence="1">
        <name>Mg(2+)</name>
        <dbReference type="ChEBI" id="CHEBI:18420"/>
    </cofactor>
</comment>
<evidence type="ECO:0000256" key="5">
    <source>
        <dbReference type="ARBA" id="ARBA00022842"/>
    </source>
</evidence>
<dbReference type="InterPro" id="IPR016055">
    <property type="entry name" value="A-D-PHexomutase_a/b/a-I/II/III"/>
</dbReference>
<dbReference type="Pfam" id="PF02879">
    <property type="entry name" value="PGM_PMM_II"/>
    <property type="match status" value="1"/>
</dbReference>
<evidence type="ECO:0000256" key="2">
    <source>
        <dbReference type="ARBA" id="ARBA00010231"/>
    </source>
</evidence>
<dbReference type="GO" id="GO:0000287">
    <property type="term" value="F:magnesium ion binding"/>
    <property type="evidence" value="ECO:0007669"/>
    <property type="project" value="InterPro"/>
</dbReference>
<reference evidence="10" key="1">
    <citation type="submission" date="2018-10" db="EMBL/GenBank/DDBJ databases">
        <title>Transcriptome assembly of Aceria tosichella (Wheat curl mite) Type 2.</title>
        <authorList>
            <person name="Scully E.D."/>
            <person name="Geib S.M."/>
            <person name="Palmer N.A."/>
            <person name="Gupta A.K."/>
            <person name="Sarath G."/>
            <person name="Tatineni S."/>
        </authorList>
    </citation>
    <scope>NUCLEOTIDE SEQUENCE</scope>
    <source>
        <strain evidence="10">LincolnNE</strain>
    </source>
</reference>
<accession>A0A6G1SNY6</accession>
<dbReference type="PROSITE" id="PS00710">
    <property type="entry name" value="PGM_PMM"/>
    <property type="match status" value="1"/>
</dbReference>
<keyword evidence="4" id="KW-0479">Metal-binding</keyword>
<dbReference type="AlphaFoldDB" id="A0A6G1SNY6"/>
<keyword evidence="3" id="KW-0597">Phosphoprotein</keyword>
<proteinExistence type="inferred from homology"/>
<dbReference type="Pfam" id="PF02878">
    <property type="entry name" value="PGM_PMM_I"/>
    <property type="match status" value="1"/>
</dbReference>
<feature type="domain" description="Alpha-D-phosphohexomutase alpha/beta/alpha" evidence="9">
    <location>
        <begin position="431"/>
        <end position="526"/>
    </location>
</feature>
<dbReference type="GO" id="GO:0005634">
    <property type="term" value="C:nucleus"/>
    <property type="evidence" value="ECO:0007669"/>
    <property type="project" value="TreeGrafter"/>
</dbReference>
<dbReference type="GO" id="GO:0008973">
    <property type="term" value="F:phosphopentomutase activity"/>
    <property type="evidence" value="ECO:0007669"/>
    <property type="project" value="TreeGrafter"/>
</dbReference>
<protein>
    <submittedName>
        <fullName evidence="10">Phosphoglucomutase-2</fullName>
    </submittedName>
</protein>
<feature type="domain" description="Alpha-D-phosphohexomutase alpha/beta/alpha" evidence="7">
    <location>
        <begin position="44"/>
        <end position="187"/>
    </location>
</feature>
<sequence length="683" mass="76055">MDDLLARVREYIKFERNDDYRELVKKLVADNNDAELKRLFGHRLTFGTAGIRGCMGPGYGQMNDLVIIQTSQGLVSYLIETHGHQKCKERGVIIGHDARHNSDRFARLAALAFLNKSIPVFYCEHIIPTPLVAYGVNLFNCLCGVMVTASHNPKQDNGYKVYWSNGAQILSPHDKNIQRHIEEPENQEPWTGAWRHECLATSSSLYQPPSSPTDRSLSASKLGGGAGIPKEFEPLFKPIHGPLSKSYFGYIQRIVGDQRIQNQSASISITYTAMHGVGHTFLTRALDLAGFDEIFPVEAQKKPDPEFSTVKFPNPEEAGALDCAFQTASHANSTLILANDPDADRCAAALYDPNTQAKRVLTGNEIGALLGWWSWFCYKRTLDSGPPAASSSPFLFNEEPQDLIKQQSSGSTSGGFHSFGQKPLKEPKDCYMLSTAVSSRFLHSMARVEGFKFIETLTGFKYMGNTAHDLIHNRDKLVLFAYEEAIGYMVNSEILDKDGISAAVQVAQCAAHLKNVENRTLESHLDWLYQHYGYHYSINSYFICNEPRTIRAIFHDIQSDYPKSFTSAEQPSKEFKVTRIRDLNNGFDNGSPNNKASLPVSGGSFMVTFFVGEEIQFTIRTSGTEPKIKYYSEIVSKLPDASSVTSEAMQLAKAGIQAKLKCFLDAAIERCLKPSYYDLDAAA</sequence>
<evidence type="ECO:0000259" key="9">
    <source>
        <dbReference type="Pfam" id="PF02880"/>
    </source>
</evidence>
<dbReference type="EMBL" id="GGYP01007150">
    <property type="protein sequence ID" value="MDE51921.1"/>
    <property type="molecule type" value="Transcribed_RNA"/>
</dbReference>
<comment type="similarity">
    <text evidence="2">Belongs to the phosphohexose mutase family.</text>
</comment>
<feature type="domain" description="Alpha-D-phosphohexomutase alpha/beta/alpha" evidence="8">
    <location>
        <begin position="250"/>
        <end position="349"/>
    </location>
</feature>
<dbReference type="PANTHER" id="PTHR45745:SF1">
    <property type="entry name" value="PHOSPHOGLUCOMUTASE 2B-RELATED"/>
    <property type="match status" value="1"/>
</dbReference>
<gene>
    <name evidence="10" type="primary">PGM2</name>
    <name evidence="10" type="ORF">g.16275</name>
</gene>
<dbReference type="SUPFAM" id="SSF53738">
    <property type="entry name" value="Phosphoglucomutase, first 3 domains"/>
    <property type="match status" value="3"/>
</dbReference>
<dbReference type="InterPro" id="IPR005845">
    <property type="entry name" value="A-D-PHexomutase_a/b/a-II"/>
</dbReference>
<evidence type="ECO:0000256" key="1">
    <source>
        <dbReference type="ARBA" id="ARBA00001946"/>
    </source>
</evidence>
<dbReference type="Pfam" id="PF02880">
    <property type="entry name" value="PGM_PMM_III"/>
    <property type="match status" value="1"/>
</dbReference>
<dbReference type="GO" id="GO:0006166">
    <property type="term" value="P:purine ribonucleoside salvage"/>
    <property type="evidence" value="ECO:0007669"/>
    <property type="project" value="TreeGrafter"/>
</dbReference>
<dbReference type="InterPro" id="IPR005846">
    <property type="entry name" value="A-D-PHexomutase_a/b/a-III"/>
</dbReference>
<dbReference type="GO" id="GO:0005975">
    <property type="term" value="P:carbohydrate metabolic process"/>
    <property type="evidence" value="ECO:0007669"/>
    <property type="project" value="InterPro"/>
</dbReference>
<evidence type="ECO:0000256" key="6">
    <source>
        <dbReference type="ARBA" id="ARBA00023235"/>
    </source>
</evidence>
<evidence type="ECO:0000259" key="8">
    <source>
        <dbReference type="Pfam" id="PF02879"/>
    </source>
</evidence>
<dbReference type="InterPro" id="IPR016066">
    <property type="entry name" value="A-D-PHexomutase_CS"/>
</dbReference>
<dbReference type="CDD" id="cd05799">
    <property type="entry name" value="PGM2"/>
    <property type="match status" value="1"/>
</dbReference>
<evidence type="ECO:0000256" key="4">
    <source>
        <dbReference type="ARBA" id="ARBA00022723"/>
    </source>
</evidence>
<organism evidence="10">
    <name type="scientific">Aceria tosichella</name>
    <name type="common">wheat curl mite</name>
    <dbReference type="NCBI Taxonomy" id="561515"/>
    <lineage>
        <taxon>Eukaryota</taxon>
        <taxon>Metazoa</taxon>
        <taxon>Ecdysozoa</taxon>
        <taxon>Arthropoda</taxon>
        <taxon>Chelicerata</taxon>
        <taxon>Arachnida</taxon>
        <taxon>Acari</taxon>
        <taxon>Acariformes</taxon>
        <taxon>Trombidiformes</taxon>
        <taxon>Prostigmata</taxon>
        <taxon>Eupodina</taxon>
        <taxon>Eriophyoidea</taxon>
        <taxon>Eriophyidae</taxon>
        <taxon>Eriophyinae</taxon>
        <taxon>Aceriini</taxon>
        <taxon>Aceria</taxon>
    </lineage>
</organism>
<keyword evidence="6" id="KW-0413">Isomerase</keyword>
<dbReference type="PANTHER" id="PTHR45745">
    <property type="entry name" value="PHOSPHOMANNOMUTASE 45A"/>
    <property type="match status" value="1"/>
</dbReference>
<evidence type="ECO:0000256" key="3">
    <source>
        <dbReference type="ARBA" id="ARBA00022553"/>
    </source>
</evidence>